<keyword evidence="2" id="KW-1185">Reference proteome</keyword>
<dbReference type="PANTHER" id="PTHR11439:SF440">
    <property type="entry name" value="INTEGRASE CATALYTIC DOMAIN-CONTAINING PROTEIN"/>
    <property type="match status" value="1"/>
</dbReference>
<dbReference type="PANTHER" id="PTHR11439">
    <property type="entry name" value="GAG-POL-RELATED RETROTRANSPOSON"/>
    <property type="match status" value="1"/>
</dbReference>
<sequence>MKDMGEASVILGVKIIRKENRIMLSHEHYVEKLLKRFGYFDVSPVSTSYDANTQLKKNRGDLVAQSEYAQIIGSLMHLMNFSRPDIAYDVGRLSKYTHSPNNDHWAAIVKVMKYLRDETKPTSGYVFTLGGGAVSWKSVK</sequence>
<dbReference type="EMBL" id="BSYR01000021">
    <property type="protein sequence ID" value="GMI86654.1"/>
    <property type="molecule type" value="Genomic_DNA"/>
</dbReference>
<dbReference type="GO" id="GO:0016301">
    <property type="term" value="F:kinase activity"/>
    <property type="evidence" value="ECO:0007669"/>
    <property type="project" value="UniProtKB-KW"/>
</dbReference>
<keyword evidence="1" id="KW-0808">Transferase</keyword>
<comment type="caution">
    <text evidence="1">The sequence shown here is derived from an EMBL/GenBank/DDBJ whole genome shotgun (WGS) entry which is preliminary data.</text>
</comment>
<evidence type="ECO:0000313" key="1">
    <source>
        <dbReference type="EMBL" id="GMI86654.1"/>
    </source>
</evidence>
<reference evidence="1" key="1">
    <citation type="submission" date="2023-05" db="EMBL/GenBank/DDBJ databases">
        <title>Genome and transcriptome analyses reveal genes involved in the formation of fine ridges on petal epidermal cells in Hibiscus trionum.</title>
        <authorList>
            <person name="Koshimizu S."/>
            <person name="Masuda S."/>
            <person name="Ishii T."/>
            <person name="Shirasu K."/>
            <person name="Hoshino A."/>
            <person name="Arita M."/>
        </authorList>
    </citation>
    <scope>NUCLEOTIDE SEQUENCE</scope>
    <source>
        <strain evidence="1">Hamamatsu line</strain>
    </source>
</reference>
<name>A0A9W7HY67_HIBTR</name>
<keyword evidence="1" id="KW-0418">Kinase</keyword>
<dbReference type="Proteomes" id="UP001165190">
    <property type="component" value="Unassembled WGS sequence"/>
</dbReference>
<proteinExistence type="predicted"/>
<organism evidence="1 2">
    <name type="scientific">Hibiscus trionum</name>
    <name type="common">Flower of an hour</name>
    <dbReference type="NCBI Taxonomy" id="183268"/>
    <lineage>
        <taxon>Eukaryota</taxon>
        <taxon>Viridiplantae</taxon>
        <taxon>Streptophyta</taxon>
        <taxon>Embryophyta</taxon>
        <taxon>Tracheophyta</taxon>
        <taxon>Spermatophyta</taxon>
        <taxon>Magnoliopsida</taxon>
        <taxon>eudicotyledons</taxon>
        <taxon>Gunneridae</taxon>
        <taxon>Pentapetalae</taxon>
        <taxon>rosids</taxon>
        <taxon>malvids</taxon>
        <taxon>Malvales</taxon>
        <taxon>Malvaceae</taxon>
        <taxon>Malvoideae</taxon>
        <taxon>Hibiscus</taxon>
    </lineage>
</organism>
<gene>
    <name evidence="1" type="ORF">HRI_002334800</name>
</gene>
<evidence type="ECO:0000313" key="2">
    <source>
        <dbReference type="Proteomes" id="UP001165190"/>
    </source>
</evidence>
<dbReference type="AlphaFoldDB" id="A0A9W7HY67"/>
<dbReference type="OrthoDB" id="1645289at2759"/>
<accession>A0A9W7HY67</accession>
<protein>
    <submittedName>
        <fullName evidence="1">Cysteine-rich RLK (RECEPTOR-like protein kinase) 8</fullName>
    </submittedName>
</protein>